<evidence type="ECO:0000256" key="1">
    <source>
        <dbReference type="SAM" id="MobiDB-lite"/>
    </source>
</evidence>
<organism evidence="2">
    <name type="scientific">Rhodococcus sp. Mel</name>
    <dbReference type="NCBI Taxonomy" id="1093626"/>
    <lineage>
        <taxon>Bacteria</taxon>
        <taxon>Bacillati</taxon>
        <taxon>Actinomycetota</taxon>
        <taxon>Actinomycetes</taxon>
        <taxon>Mycobacteriales</taxon>
        <taxon>Nocardiaceae</taxon>
        <taxon>Rhodococcus</taxon>
    </lineage>
</organism>
<reference evidence="2" key="1">
    <citation type="journal article" date="2012" name="Appl. Environ. Microbiol.">
        <title>Plasmid localization and organization of melamine degradation genes in Rhodococcus sp. strain Mel.</title>
        <authorList>
            <person name="Dodge A.G."/>
            <person name="Wackett L.P."/>
            <person name="Sadowsky M.J."/>
        </authorList>
    </citation>
    <scope>NUCLEOTIDE SEQUENCE</scope>
    <source>
        <strain evidence="2">Mel</strain>
        <plasmid evidence="2">pMel2</plasmid>
    </source>
</reference>
<sequence>MPPPRPCSSSTPSTRSTDDDLGAVADELTEHLLQLGPEVRVQRRLITAEPTALEGN</sequence>
<protein>
    <submittedName>
        <fullName evidence="2">Uncharacterized protein</fullName>
    </submittedName>
</protein>
<dbReference type="AlphaFoldDB" id="H8ZKU0"/>
<feature type="region of interest" description="Disordered" evidence="1">
    <location>
        <begin position="1"/>
        <end position="20"/>
    </location>
</feature>
<keyword evidence="2" id="KW-0614">Plasmid</keyword>
<geneLocation type="plasmid" evidence="2">
    <name>pMel2</name>
</geneLocation>
<evidence type="ECO:0000313" key="2">
    <source>
        <dbReference type="EMBL" id="AEX65062.1"/>
    </source>
</evidence>
<name>H8ZKU0_9NOCA</name>
<accession>H8ZKU0</accession>
<proteinExistence type="predicted"/>
<dbReference type="EMBL" id="JN241636">
    <property type="protein sequence ID" value="AEX65062.1"/>
    <property type="molecule type" value="Genomic_DNA"/>
</dbReference>